<dbReference type="PANTHER" id="PTHR16266:SF17">
    <property type="entry name" value="BRWD3"/>
    <property type="match status" value="1"/>
</dbReference>
<dbReference type="GO" id="GO:0007010">
    <property type="term" value="P:cytoskeleton organization"/>
    <property type="evidence" value="ECO:0007669"/>
    <property type="project" value="TreeGrafter"/>
</dbReference>
<reference evidence="2 3" key="1">
    <citation type="journal article" date="2015" name="Nat. Commun.">
        <title>Outbred genome sequencing and CRISPR/Cas9 gene editing in butterflies.</title>
        <authorList>
            <person name="Li X."/>
            <person name="Fan D."/>
            <person name="Zhang W."/>
            <person name="Liu G."/>
            <person name="Zhang L."/>
            <person name="Zhao L."/>
            <person name="Fang X."/>
            <person name="Chen L."/>
            <person name="Dong Y."/>
            <person name="Chen Y."/>
            <person name="Ding Y."/>
            <person name="Zhao R."/>
            <person name="Feng M."/>
            <person name="Zhu Y."/>
            <person name="Feng Y."/>
            <person name="Jiang X."/>
            <person name="Zhu D."/>
            <person name="Xiang H."/>
            <person name="Feng X."/>
            <person name="Li S."/>
            <person name="Wang J."/>
            <person name="Zhang G."/>
            <person name="Kronforst M.R."/>
            <person name="Wang W."/>
        </authorList>
    </citation>
    <scope>NUCLEOTIDE SEQUENCE [LARGE SCALE GENOMIC DNA]</scope>
    <source>
        <strain evidence="2">Ya'a_city_454_Pm</strain>
        <tissue evidence="2">Whole body</tissue>
    </source>
</reference>
<sequence length="181" mass="19879">MEESNEEANVVPELYFLIAKFLSGGPLKETAKTLLKELERVEVLPRRLDWEGNEHTQSYDELAAQHNDMSWRRLAAVCERALQLASSGALATNGNASSTAVATPAGVANVPSVASTASVASEPQMRLRARLSLLSESLVRPKPKYSIHKPDHSLVRRLVRRELGGCGRVFPARSNMAKVKF</sequence>
<proteinExistence type="predicted"/>
<accession>A0A194QZE8</accession>
<dbReference type="GO" id="GO:0005634">
    <property type="term" value="C:nucleus"/>
    <property type="evidence" value="ECO:0007669"/>
    <property type="project" value="TreeGrafter"/>
</dbReference>
<keyword evidence="3" id="KW-1185">Reference proteome</keyword>
<dbReference type="PANTHER" id="PTHR16266">
    <property type="entry name" value="WD REPEAT DOMAIN 9"/>
    <property type="match status" value="1"/>
</dbReference>
<dbReference type="InterPro" id="IPR057452">
    <property type="entry name" value="BRWD/PHIP_N"/>
</dbReference>
<dbReference type="EMBL" id="KQ461108">
    <property type="protein sequence ID" value="KPJ08971.1"/>
    <property type="molecule type" value="Genomic_DNA"/>
</dbReference>
<feature type="domain" description="BRWD/PHIP N-terminal" evidence="1">
    <location>
        <begin position="3"/>
        <end position="85"/>
    </location>
</feature>
<dbReference type="InParanoid" id="A0A194QZE8"/>
<dbReference type="Pfam" id="PF25437">
    <property type="entry name" value="BRWD1_N"/>
    <property type="match status" value="1"/>
</dbReference>
<dbReference type="InterPro" id="IPR052060">
    <property type="entry name" value="Bromo_WD_repeat"/>
</dbReference>
<dbReference type="Proteomes" id="UP000053240">
    <property type="component" value="Unassembled WGS sequence"/>
</dbReference>
<name>A0A194QZE8_PAPMA</name>
<dbReference type="STRING" id="76193.A0A194QZE8"/>
<dbReference type="AlphaFoldDB" id="A0A194QZE8"/>
<dbReference type="GO" id="GO:0006357">
    <property type="term" value="P:regulation of transcription by RNA polymerase II"/>
    <property type="evidence" value="ECO:0007669"/>
    <property type="project" value="TreeGrafter"/>
</dbReference>
<evidence type="ECO:0000259" key="1">
    <source>
        <dbReference type="Pfam" id="PF25437"/>
    </source>
</evidence>
<organism evidence="2 3">
    <name type="scientific">Papilio machaon</name>
    <name type="common">Old World swallowtail butterfly</name>
    <dbReference type="NCBI Taxonomy" id="76193"/>
    <lineage>
        <taxon>Eukaryota</taxon>
        <taxon>Metazoa</taxon>
        <taxon>Ecdysozoa</taxon>
        <taxon>Arthropoda</taxon>
        <taxon>Hexapoda</taxon>
        <taxon>Insecta</taxon>
        <taxon>Pterygota</taxon>
        <taxon>Neoptera</taxon>
        <taxon>Endopterygota</taxon>
        <taxon>Lepidoptera</taxon>
        <taxon>Glossata</taxon>
        <taxon>Ditrysia</taxon>
        <taxon>Papilionoidea</taxon>
        <taxon>Papilionidae</taxon>
        <taxon>Papilioninae</taxon>
        <taxon>Papilio</taxon>
    </lineage>
</organism>
<gene>
    <name evidence="2" type="ORF">RR48_15112</name>
</gene>
<dbReference type="GO" id="GO:0008360">
    <property type="term" value="P:regulation of cell shape"/>
    <property type="evidence" value="ECO:0007669"/>
    <property type="project" value="TreeGrafter"/>
</dbReference>
<protein>
    <submittedName>
        <fullName evidence="2">Bromodomain and WD repeat-containing protein 1</fullName>
    </submittedName>
</protein>
<evidence type="ECO:0000313" key="3">
    <source>
        <dbReference type="Proteomes" id="UP000053240"/>
    </source>
</evidence>
<evidence type="ECO:0000313" key="2">
    <source>
        <dbReference type="EMBL" id="KPJ08971.1"/>
    </source>
</evidence>